<feature type="chain" id="PRO_5043113994" description="Purple acid phosphatase" evidence="7">
    <location>
        <begin position="19"/>
        <end position="758"/>
    </location>
</feature>
<keyword evidence="4" id="KW-0964">Secreted</keyword>
<dbReference type="GO" id="GO:0046872">
    <property type="term" value="F:metal ion binding"/>
    <property type="evidence" value="ECO:0007669"/>
    <property type="project" value="InterPro"/>
</dbReference>
<reference evidence="11 12" key="1">
    <citation type="journal article" date="2024" name="Nat. Commun.">
        <title>Phylogenomics reveals the evolutionary origins of lichenization in chlorophyte algae.</title>
        <authorList>
            <person name="Puginier C."/>
            <person name="Libourel C."/>
            <person name="Otte J."/>
            <person name="Skaloud P."/>
            <person name="Haon M."/>
            <person name="Grisel S."/>
            <person name="Petersen M."/>
            <person name="Berrin J.G."/>
            <person name="Delaux P.M."/>
            <person name="Dal Grande F."/>
            <person name="Keller J."/>
        </authorList>
    </citation>
    <scope>NUCLEOTIDE SEQUENCE [LARGE SCALE GENOMIC DNA]</scope>
    <source>
        <strain evidence="11 12">SAG 2145</strain>
    </source>
</reference>
<dbReference type="Pfam" id="PF14008">
    <property type="entry name" value="Metallophos_C"/>
    <property type="match status" value="1"/>
</dbReference>
<accession>A0AAW1RJ73</accession>
<dbReference type="InterPro" id="IPR004843">
    <property type="entry name" value="Calcineurin-like_PHP"/>
</dbReference>
<dbReference type="Proteomes" id="UP001438707">
    <property type="component" value="Unassembled WGS sequence"/>
</dbReference>
<dbReference type="PANTHER" id="PTHR45778:SF3">
    <property type="entry name" value="PURPLE ACID PHOSPHATASE"/>
    <property type="match status" value="1"/>
</dbReference>
<comment type="similarity">
    <text evidence="2 7">Belongs to the metallophosphoesterase superfamily. Purple acid phosphatase family.</text>
</comment>
<keyword evidence="7" id="KW-0378">Hydrolase</keyword>
<evidence type="ECO:0000259" key="9">
    <source>
        <dbReference type="Pfam" id="PF14008"/>
    </source>
</evidence>
<dbReference type="InterPro" id="IPR025733">
    <property type="entry name" value="PAPs_C"/>
</dbReference>
<dbReference type="SUPFAM" id="SSF56300">
    <property type="entry name" value="Metallo-dependent phosphatases"/>
    <property type="match status" value="1"/>
</dbReference>
<evidence type="ECO:0000256" key="4">
    <source>
        <dbReference type="ARBA" id="ARBA00022525"/>
    </source>
</evidence>
<dbReference type="InterPro" id="IPR029052">
    <property type="entry name" value="Metallo-depent_PP-like"/>
</dbReference>
<comment type="subcellular location">
    <subcellularLocation>
        <location evidence="1">Secreted</location>
    </subcellularLocation>
</comment>
<dbReference type="AlphaFoldDB" id="A0AAW1RJ73"/>
<keyword evidence="6" id="KW-0325">Glycoprotein</keyword>
<proteinExistence type="inferred from homology"/>
<dbReference type="GO" id="GO:0005576">
    <property type="term" value="C:extracellular region"/>
    <property type="evidence" value="ECO:0007669"/>
    <property type="project" value="UniProtKB-SubCell"/>
</dbReference>
<keyword evidence="12" id="KW-1185">Reference proteome</keyword>
<dbReference type="Gene3D" id="2.60.40.380">
    <property type="entry name" value="Purple acid phosphatase-like, N-terminal"/>
    <property type="match status" value="1"/>
</dbReference>
<comment type="subunit">
    <text evidence="3">Homodimer.</text>
</comment>
<dbReference type="InterPro" id="IPR015914">
    <property type="entry name" value="PAPs_N"/>
</dbReference>
<evidence type="ECO:0000313" key="12">
    <source>
        <dbReference type="Proteomes" id="UP001438707"/>
    </source>
</evidence>
<sequence length="758" mass="84421">MLRVATFVVLGFATCVLAVTYPNLQPGAQIKLSTSSLQYSGQQVQVSWSGVYNPTINDAILLQIPASESLLTVFPVRYRWVGQSSNYQSGAGTFTFKVLNERAPAIFLYARNVTVGTNGTIEWDESDDVTGFQDTDIVAASPVLPLAAPNEPTHVHMSYTDTEGEVLMQWITRDIGEPTVQWGLRPGNYSQEEVGTYSTYLRSDMCGAPANTTGYLFPGIMNNALMAGLPPSTRIWYRVGDPEFQFSPEYSMLTPPRVGPNSEVYFIAWADSGQATDDGTNEWDWADSNPLVTAPYGTRAQKNATLIDVWQQDEAQQGSSLDLTRRVTMDVNTGRNVTLFIFNGDISYARGSVGQWDTFGDQYQPIFTQAPVMMIPGNHERDWPDTGDRFYPLVDAKDSGGECGVAYGKRFIFPQPSFDEQWYAFEHGPITFLQLSTEQPFGAGSPQWIWVVNTLQKIDRARTPWVIVGIHRPIYTSSIYGNSFKSDVNVAEDLRNSLEEVFYQYQVDMTWAGHVHLYERTCPVLKRTCLGYNATDGTANAPVHVDMGNGGFEFTWFANPTPPPYWDSNYMAHGYNRVYANGTYIHMQSVESDTGRIIDEFSLVKPVGWKPNYKGRLNQLMYFFSNYTEQTWYEKGINSDALWVTPIFLPATEIFDANPQIVDILSLSNTTLLQNINAADSVVDLAQIFQAYQAAFNNPAFYTTTPQPGVASTYLKEALQPLLQLFIDNAARAQADPSFDPATFVATKNAGAPAASRG</sequence>
<name>A0AAW1RJ73_9CHLO</name>
<protein>
    <recommendedName>
        <fullName evidence="7">Purple acid phosphatase</fullName>
        <ecNumber evidence="7">3.1.3.2</ecNumber>
    </recommendedName>
</protein>
<dbReference type="CDD" id="cd00839">
    <property type="entry name" value="MPP_PAPs"/>
    <property type="match status" value="1"/>
</dbReference>
<organism evidence="11 12">
    <name type="scientific">Apatococcus lobatus</name>
    <dbReference type="NCBI Taxonomy" id="904363"/>
    <lineage>
        <taxon>Eukaryota</taxon>
        <taxon>Viridiplantae</taxon>
        <taxon>Chlorophyta</taxon>
        <taxon>core chlorophytes</taxon>
        <taxon>Trebouxiophyceae</taxon>
        <taxon>Chlorellales</taxon>
        <taxon>Chlorellaceae</taxon>
        <taxon>Apatococcus</taxon>
    </lineage>
</organism>
<comment type="caution">
    <text evidence="11">The sequence shown here is derived from an EMBL/GenBank/DDBJ whole genome shotgun (WGS) entry which is preliminary data.</text>
</comment>
<dbReference type="Gene3D" id="3.60.21.10">
    <property type="match status" value="1"/>
</dbReference>
<evidence type="ECO:0000256" key="2">
    <source>
        <dbReference type="ARBA" id="ARBA00008723"/>
    </source>
</evidence>
<feature type="domain" description="Purple acid phosphatase C-terminal" evidence="9">
    <location>
        <begin position="541"/>
        <end position="600"/>
    </location>
</feature>
<dbReference type="InterPro" id="IPR041792">
    <property type="entry name" value="MPP_PAP"/>
</dbReference>
<keyword evidence="5 7" id="KW-0732">Signal</keyword>
<feature type="domain" description="Calcineurin-like phosphoesterase" evidence="8">
    <location>
        <begin position="334"/>
        <end position="517"/>
    </location>
</feature>
<evidence type="ECO:0000256" key="6">
    <source>
        <dbReference type="ARBA" id="ARBA00023180"/>
    </source>
</evidence>
<dbReference type="PANTHER" id="PTHR45778">
    <property type="entry name" value="PURPLE ACID PHOSPHATASE-RELATED"/>
    <property type="match status" value="1"/>
</dbReference>
<dbReference type="EMBL" id="JALJOS010000010">
    <property type="protein sequence ID" value="KAK9833857.1"/>
    <property type="molecule type" value="Genomic_DNA"/>
</dbReference>
<comment type="catalytic activity">
    <reaction evidence="7">
        <text>a phosphate monoester + H2O = an alcohol + phosphate</text>
        <dbReference type="Rhea" id="RHEA:15017"/>
        <dbReference type="ChEBI" id="CHEBI:15377"/>
        <dbReference type="ChEBI" id="CHEBI:30879"/>
        <dbReference type="ChEBI" id="CHEBI:43474"/>
        <dbReference type="ChEBI" id="CHEBI:67140"/>
        <dbReference type="EC" id="3.1.3.2"/>
    </reaction>
</comment>
<evidence type="ECO:0000256" key="5">
    <source>
        <dbReference type="ARBA" id="ARBA00022729"/>
    </source>
</evidence>
<dbReference type="Pfam" id="PF00149">
    <property type="entry name" value="Metallophos"/>
    <property type="match status" value="1"/>
</dbReference>
<evidence type="ECO:0000256" key="1">
    <source>
        <dbReference type="ARBA" id="ARBA00004613"/>
    </source>
</evidence>
<evidence type="ECO:0000313" key="11">
    <source>
        <dbReference type="EMBL" id="KAK9833857.1"/>
    </source>
</evidence>
<dbReference type="EC" id="3.1.3.2" evidence="7"/>
<feature type="signal peptide" evidence="7">
    <location>
        <begin position="1"/>
        <end position="18"/>
    </location>
</feature>
<evidence type="ECO:0000259" key="10">
    <source>
        <dbReference type="Pfam" id="PF16656"/>
    </source>
</evidence>
<dbReference type="Pfam" id="PF16656">
    <property type="entry name" value="Pur_ac_phosph_N"/>
    <property type="match status" value="1"/>
</dbReference>
<evidence type="ECO:0000259" key="8">
    <source>
        <dbReference type="Pfam" id="PF00149"/>
    </source>
</evidence>
<dbReference type="SUPFAM" id="SSF49363">
    <property type="entry name" value="Purple acid phosphatase, N-terminal domain"/>
    <property type="match status" value="1"/>
</dbReference>
<evidence type="ECO:0000256" key="7">
    <source>
        <dbReference type="RuleBase" id="RU361203"/>
    </source>
</evidence>
<dbReference type="InterPro" id="IPR008963">
    <property type="entry name" value="Purple_acid_Pase-like_N"/>
</dbReference>
<gene>
    <name evidence="11" type="ORF">WJX74_008073</name>
</gene>
<dbReference type="GO" id="GO:0003993">
    <property type="term" value="F:acid phosphatase activity"/>
    <property type="evidence" value="ECO:0007669"/>
    <property type="project" value="UniProtKB-EC"/>
</dbReference>
<feature type="domain" description="Purple acid phosphatase N-terminal" evidence="10">
    <location>
        <begin position="152"/>
        <end position="252"/>
    </location>
</feature>
<evidence type="ECO:0000256" key="3">
    <source>
        <dbReference type="ARBA" id="ARBA00011738"/>
    </source>
</evidence>